<evidence type="ECO:0000313" key="2">
    <source>
        <dbReference type="Proteomes" id="UP001164403"/>
    </source>
</evidence>
<gene>
    <name evidence="1" type="ORF">EEPDABAO_00059</name>
</gene>
<accession>A0A9X9P1Q9</accession>
<dbReference type="EMBL" id="OP611406">
    <property type="protein sequence ID" value="UYE93650.1"/>
    <property type="molecule type" value="Genomic_DNA"/>
</dbReference>
<name>A0A9X9P1Q9_9CAUD</name>
<sequence>MKVNGRIPNWRYPEASERDLSRLMQDATTDLVVEMRDRLDRLKFDATAEEINEAEDDINEAAIAFFAAVIAALGLHWPDNLPLQL</sequence>
<keyword evidence="2" id="KW-1185">Reference proteome</keyword>
<dbReference type="Proteomes" id="UP001164403">
    <property type="component" value="Segment"/>
</dbReference>
<reference evidence="1" key="1">
    <citation type="submission" date="2022-10" db="EMBL/GenBank/DDBJ databases">
        <authorList>
            <person name="Hossain D.M.M."/>
            <person name="Khan F."/>
            <person name="Bhuiyan M.S.S."/>
            <person name="Tabassum S.N."/>
            <person name="Rahman A."/>
            <person name="Sadique A."/>
            <person name="Hossain M.S.A."/>
        </authorList>
    </citation>
    <scope>NUCLEOTIDE SEQUENCE</scope>
</reference>
<organism evidence="1 2">
    <name type="scientific">Klebsiella phage mfs</name>
    <dbReference type="NCBI Taxonomy" id="2985561"/>
    <lineage>
        <taxon>Viruses</taxon>
        <taxon>Duplodnaviria</taxon>
        <taxon>Heunggongvirae</taxon>
        <taxon>Uroviricota</taxon>
        <taxon>Caudoviricetes</taxon>
        <taxon>Drexlerviridae</taxon>
        <taxon>Webervirus</taxon>
        <taxon>Webervirus mfs</taxon>
    </lineage>
</organism>
<evidence type="ECO:0000313" key="1">
    <source>
        <dbReference type="EMBL" id="UYE93650.1"/>
    </source>
</evidence>
<proteinExistence type="predicted"/>
<protein>
    <submittedName>
        <fullName evidence="1">Uncharacterized protein</fullName>
    </submittedName>
</protein>